<dbReference type="SMART" id="SM00487">
    <property type="entry name" value="DEXDc"/>
    <property type="match status" value="1"/>
</dbReference>
<dbReference type="GO" id="GO:0003724">
    <property type="term" value="F:RNA helicase activity"/>
    <property type="evidence" value="ECO:0007669"/>
    <property type="project" value="UniProtKB-EC"/>
</dbReference>
<reference evidence="9 10" key="1">
    <citation type="submission" date="2019-11" db="EMBL/GenBank/DDBJ databases">
        <title>Venatorbacter sp. nov. a predator of Campylobacter and other Gram-negative bacteria.</title>
        <authorList>
            <person name="Saeedi A."/>
            <person name="Cummings N.J."/>
            <person name="Connerton I.F."/>
            <person name="Connerton P.L."/>
        </authorList>
    </citation>
    <scope>NUCLEOTIDE SEQUENCE [LARGE SCALE GENOMIC DNA]</scope>
    <source>
        <strain evidence="9">XL5</strain>
    </source>
</reference>
<organism evidence="9 10">
    <name type="scientific">Venatoribacter cucullus</name>
    <dbReference type="NCBI Taxonomy" id="2661630"/>
    <lineage>
        <taxon>Bacteria</taxon>
        <taxon>Pseudomonadati</taxon>
        <taxon>Pseudomonadota</taxon>
        <taxon>Gammaproteobacteria</taxon>
        <taxon>Oceanospirillales</taxon>
        <taxon>Oceanospirillaceae</taxon>
        <taxon>Venatoribacter</taxon>
    </lineage>
</organism>
<dbReference type="Gene3D" id="3.40.50.300">
    <property type="entry name" value="P-loop containing nucleotide triphosphate hydrolases"/>
    <property type="match status" value="2"/>
</dbReference>
<dbReference type="PANTHER" id="PTHR47959">
    <property type="entry name" value="ATP-DEPENDENT RNA HELICASE RHLE-RELATED"/>
    <property type="match status" value="1"/>
</dbReference>
<dbReference type="GO" id="GO:0005524">
    <property type="term" value="F:ATP binding"/>
    <property type="evidence" value="ECO:0007669"/>
    <property type="project" value="UniProtKB-KW"/>
</dbReference>
<dbReference type="Pfam" id="PF00270">
    <property type="entry name" value="DEAD"/>
    <property type="match status" value="1"/>
</dbReference>
<evidence type="ECO:0000256" key="1">
    <source>
        <dbReference type="ARBA" id="ARBA00022741"/>
    </source>
</evidence>
<evidence type="ECO:0000256" key="4">
    <source>
        <dbReference type="ARBA" id="ARBA00022840"/>
    </source>
</evidence>
<evidence type="ECO:0000256" key="2">
    <source>
        <dbReference type="ARBA" id="ARBA00022801"/>
    </source>
</evidence>
<protein>
    <submittedName>
        <fullName evidence="9">ATP-dependent RNA helicase DbpA</fullName>
        <ecNumber evidence="9">3.6.4.13</ecNumber>
    </submittedName>
</protein>
<feature type="domain" description="Helicase ATP-binding" evidence="7">
    <location>
        <begin position="36"/>
        <end position="207"/>
    </location>
</feature>
<dbReference type="Pfam" id="PF03880">
    <property type="entry name" value="DbpA"/>
    <property type="match status" value="1"/>
</dbReference>
<keyword evidence="10" id="KW-1185">Reference proteome</keyword>
<dbReference type="Gene3D" id="3.30.70.330">
    <property type="match status" value="1"/>
</dbReference>
<dbReference type="InterPro" id="IPR012677">
    <property type="entry name" value="Nucleotide-bd_a/b_plait_sf"/>
</dbReference>
<dbReference type="PROSITE" id="PS51194">
    <property type="entry name" value="HELICASE_CTER"/>
    <property type="match status" value="1"/>
</dbReference>
<dbReference type="CDD" id="cd00268">
    <property type="entry name" value="DEADc"/>
    <property type="match status" value="1"/>
</dbReference>
<name>A0A9X7YPF0_9GAMM</name>
<dbReference type="KEGG" id="vcw:GJQ55_05430"/>
<sequence>MTDTSFASLATLNSAQLENLQRMGYTSMTAIQQQALPAALAGNDIRAQAKTGSGKTAAFGIPLLQKLNPRFFGVQALVLCPTRELSTQVAEELRKLARFQANLKVVVLCGGVSIGPQIASLEHGAHVVVGTPGRIQDHLRKNTLRIDQVETLVLDEADRMLDMGFADAIQDIAALTPKSRQTLLFSATYPDNIEQLSSNLQRNPVAVTVESVHQASSIEQHVILCERGNKDAVMARALQHFDIQQAVVFCNTKQAVEDTTHSLRNLGYLALALHGDLEQRDRDEVYARFKQNSAHFLVATDVAARGLDVDDLQAVINYELPRDPEVYVHRIGRTGRAGKQGLALSLATDKEDYKRAAIADQMGQHIPLLAADELTGRSDICKPPMVTLCLAAGRKDKLRPGDILGALTGKGGIDGKAVGKIDVLDYVAYVAIERSVANVALAHLQQTRIKNRAVRVRRV</sequence>
<evidence type="ECO:0000256" key="6">
    <source>
        <dbReference type="RuleBase" id="RU000492"/>
    </source>
</evidence>
<gene>
    <name evidence="9" type="primary">dbpA</name>
    <name evidence="9" type="ORF">GJQ55_05430</name>
</gene>
<comment type="similarity">
    <text evidence="5 6">Belongs to the DEAD box helicase family.</text>
</comment>
<evidence type="ECO:0000313" key="10">
    <source>
        <dbReference type="Proteomes" id="UP000596074"/>
    </source>
</evidence>
<dbReference type="AlphaFoldDB" id="A0A9X7YPF0"/>
<dbReference type="NCBIfam" id="NF008744">
    <property type="entry name" value="PRK11776.1"/>
    <property type="match status" value="1"/>
</dbReference>
<dbReference type="GO" id="GO:0005829">
    <property type="term" value="C:cytosol"/>
    <property type="evidence" value="ECO:0007669"/>
    <property type="project" value="TreeGrafter"/>
</dbReference>
<evidence type="ECO:0000256" key="3">
    <source>
        <dbReference type="ARBA" id="ARBA00022806"/>
    </source>
</evidence>
<accession>A0A9X7YPF0</accession>
<keyword evidence="4 6" id="KW-0067">ATP-binding</keyword>
<dbReference type="InterPro" id="IPR027417">
    <property type="entry name" value="P-loop_NTPase"/>
</dbReference>
<dbReference type="Pfam" id="PF00271">
    <property type="entry name" value="Helicase_C"/>
    <property type="match status" value="1"/>
</dbReference>
<dbReference type="GO" id="GO:0016787">
    <property type="term" value="F:hydrolase activity"/>
    <property type="evidence" value="ECO:0007669"/>
    <property type="project" value="UniProtKB-KW"/>
</dbReference>
<dbReference type="GO" id="GO:0003676">
    <property type="term" value="F:nucleic acid binding"/>
    <property type="evidence" value="ECO:0007669"/>
    <property type="project" value="InterPro"/>
</dbReference>
<dbReference type="EMBL" id="CP046056">
    <property type="protein sequence ID" value="QQD23952.1"/>
    <property type="molecule type" value="Genomic_DNA"/>
</dbReference>
<evidence type="ECO:0000259" key="8">
    <source>
        <dbReference type="PROSITE" id="PS51194"/>
    </source>
</evidence>
<dbReference type="InterPro" id="IPR044742">
    <property type="entry name" value="DEAD/DEAH_RhlB"/>
</dbReference>
<dbReference type="CDD" id="cd18787">
    <property type="entry name" value="SF2_C_DEAD"/>
    <property type="match status" value="1"/>
</dbReference>
<dbReference type="InterPro" id="IPR014001">
    <property type="entry name" value="Helicase_ATP-bd"/>
</dbReference>
<dbReference type="InterPro" id="IPR050079">
    <property type="entry name" value="DEAD_box_RNA_helicase"/>
</dbReference>
<keyword evidence="2 6" id="KW-0378">Hydrolase</keyword>
<dbReference type="InterPro" id="IPR000629">
    <property type="entry name" value="RNA-helicase_DEAD-box_CS"/>
</dbReference>
<dbReference type="PROSITE" id="PS00039">
    <property type="entry name" value="DEAD_ATP_HELICASE"/>
    <property type="match status" value="1"/>
</dbReference>
<evidence type="ECO:0000256" key="5">
    <source>
        <dbReference type="ARBA" id="ARBA00038437"/>
    </source>
</evidence>
<feature type="domain" description="Helicase C-terminal" evidence="8">
    <location>
        <begin position="217"/>
        <end position="374"/>
    </location>
</feature>
<dbReference type="SMART" id="SM00490">
    <property type="entry name" value="HELICc"/>
    <property type="match status" value="1"/>
</dbReference>
<dbReference type="EC" id="3.6.4.13" evidence="9"/>
<dbReference type="InterPro" id="IPR011545">
    <property type="entry name" value="DEAD/DEAH_box_helicase_dom"/>
</dbReference>
<dbReference type="InterPro" id="IPR001650">
    <property type="entry name" value="Helicase_C-like"/>
</dbReference>
<proteinExistence type="inferred from homology"/>
<keyword evidence="1 6" id="KW-0547">Nucleotide-binding</keyword>
<evidence type="ECO:0000313" key="9">
    <source>
        <dbReference type="EMBL" id="QQD23952.1"/>
    </source>
</evidence>
<dbReference type="PROSITE" id="PS51192">
    <property type="entry name" value="HELICASE_ATP_BIND_1"/>
    <property type="match status" value="1"/>
</dbReference>
<keyword evidence="3 6" id="KW-0347">Helicase</keyword>
<dbReference type="RefSeq" id="WP_228346499.1">
    <property type="nucleotide sequence ID" value="NZ_CP046056.1"/>
</dbReference>
<dbReference type="Proteomes" id="UP000596074">
    <property type="component" value="Chromosome"/>
</dbReference>
<dbReference type="InterPro" id="IPR005580">
    <property type="entry name" value="DbpA/CsdA_RNA-bd_dom"/>
</dbReference>
<dbReference type="PANTHER" id="PTHR47959:SF1">
    <property type="entry name" value="ATP-DEPENDENT RNA HELICASE DBPA"/>
    <property type="match status" value="1"/>
</dbReference>
<dbReference type="SUPFAM" id="SSF52540">
    <property type="entry name" value="P-loop containing nucleoside triphosphate hydrolases"/>
    <property type="match status" value="1"/>
</dbReference>
<evidence type="ECO:0000259" key="7">
    <source>
        <dbReference type="PROSITE" id="PS51192"/>
    </source>
</evidence>